<reference evidence="6" key="1">
    <citation type="journal article" date="2019" name="Int. J. Syst. Evol. Microbiol.">
        <title>The Global Catalogue of Microorganisms (GCM) 10K type strain sequencing project: providing services to taxonomists for standard genome sequencing and annotation.</title>
        <authorList>
            <consortium name="The Broad Institute Genomics Platform"/>
            <consortium name="The Broad Institute Genome Sequencing Center for Infectious Disease"/>
            <person name="Wu L."/>
            <person name="Ma J."/>
        </authorList>
    </citation>
    <scope>NUCLEOTIDE SEQUENCE [LARGE SCALE GENOMIC DNA]</scope>
    <source>
        <strain evidence="6">CCUG 58127</strain>
    </source>
</reference>
<dbReference type="InterPro" id="IPR000045">
    <property type="entry name" value="Prepilin_IV_endopep_pep"/>
</dbReference>
<feature type="transmembrane region" description="Helical" evidence="3">
    <location>
        <begin position="67"/>
        <end position="88"/>
    </location>
</feature>
<comment type="caution">
    <text evidence="5">The sequence shown here is derived from an EMBL/GenBank/DDBJ whole genome shotgun (WGS) entry which is preliminary data.</text>
</comment>
<dbReference type="PANTHER" id="PTHR30487">
    <property type="entry name" value="TYPE 4 PREPILIN-LIKE PROTEINS LEADER PEPTIDE-PROCESSING ENZYME"/>
    <property type="match status" value="1"/>
</dbReference>
<comment type="similarity">
    <text evidence="1 2">Belongs to the peptidase A24 family.</text>
</comment>
<keyword evidence="3" id="KW-0812">Transmembrane</keyword>
<dbReference type="EC" id="3.4.23.43" evidence="5"/>
<gene>
    <name evidence="5" type="ORF">ACFQDH_01440</name>
</gene>
<dbReference type="RefSeq" id="WP_382397775.1">
    <property type="nucleotide sequence ID" value="NZ_JBHSWH010000001.1"/>
</dbReference>
<evidence type="ECO:0000259" key="4">
    <source>
        <dbReference type="Pfam" id="PF01478"/>
    </source>
</evidence>
<organism evidence="5 6">
    <name type="scientific">Flexivirga alba</name>
    <dbReference type="NCBI Taxonomy" id="702742"/>
    <lineage>
        <taxon>Bacteria</taxon>
        <taxon>Bacillati</taxon>
        <taxon>Actinomycetota</taxon>
        <taxon>Actinomycetes</taxon>
        <taxon>Micrococcales</taxon>
        <taxon>Dermacoccaceae</taxon>
        <taxon>Flexivirga</taxon>
    </lineage>
</organism>
<keyword evidence="5" id="KW-0378">Hydrolase</keyword>
<evidence type="ECO:0000256" key="2">
    <source>
        <dbReference type="RuleBase" id="RU003793"/>
    </source>
</evidence>
<feature type="transmembrane region" description="Helical" evidence="3">
    <location>
        <begin position="172"/>
        <end position="190"/>
    </location>
</feature>
<sequence>MSTYGALLPVLAVGALAGLLLRTRLSAFGHRRPEERGLPIRRTGWVIPATALLSVFLWVAVRQNQPVLVAMIFVLAGWIMIALAFIDLDVHRLPDAIQLPSYPILLALLVIGAIATGGWSAVARAVIAGIVLFAFYFLLLLLPSGFGFGDVKLAGLLGMLLGWLGWSSVVRATFATFIIGGLVAVGVMFVRDHGRKDEFAYGPSMLAGAVVAIVLSALSS</sequence>
<dbReference type="PANTHER" id="PTHR30487:SF0">
    <property type="entry name" value="PREPILIN LEADER PEPTIDASE_N-METHYLTRANSFERASE-RELATED"/>
    <property type="match status" value="1"/>
</dbReference>
<accession>A0ABW2AB28</accession>
<feature type="transmembrane region" description="Helical" evidence="3">
    <location>
        <begin position="125"/>
        <end position="142"/>
    </location>
</feature>
<feature type="domain" description="Prepilin type IV endopeptidase peptidase" evidence="4">
    <location>
        <begin position="76"/>
        <end position="184"/>
    </location>
</feature>
<keyword evidence="3" id="KW-0472">Membrane</keyword>
<keyword evidence="6" id="KW-1185">Reference proteome</keyword>
<dbReference type="InterPro" id="IPR050882">
    <property type="entry name" value="Prepilin_peptidase/N-MTase"/>
</dbReference>
<feature type="transmembrane region" description="Helical" evidence="3">
    <location>
        <begin position="100"/>
        <end position="119"/>
    </location>
</feature>
<dbReference type="PRINTS" id="PR00864">
    <property type="entry name" value="PREPILNPTASE"/>
</dbReference>
<name>A0ABW2AB28_9MICO</name>
<evidence type="ECO:0000313" key="6">
    <source>
        <dbReference type="Proteomes" id="UP001596298"/>
    </source>
</evidence>
<dbReference type="InterPro" id="IPR014032">
    <property type="entry name" value="Peptidase_A24A_bac"/>
</dbReference>
<feature type="transmembrane region" description="Helical" evidence="3">
    <location>
        <begin position="199"/>
        <end position="218"/>
    </location>
</feature>
<evidence type="ECO:0000256" key="1">
    <source>
        <dbReference type="ARBA" id="ARBA00005801"/>
    </source>
</evidence>
<evidence type="ECO:0000313" key="5">
    <source>
        <dbReference type="EMBL" id="MFC6703965.1"/>
    </source>
</evidence>
<dbReference type="EMBL" id="JBHSWH010000001">
    <property type="protein sequence ID" value="MFC6703965.1"/>
    <property type="molecule type" value="Genomic_DNA"/>
</dbReference>
<evidence type="ECO:0000256" key="3">
    <source>
        <dbReference type="SAM" id="Phobius"/>
    </source>
</evidence>
<proteinExistence type="inferred from homology"/>
<dbReference type="GO" id="GO:0004190">
    <property type="term" value="F:aspartic-type endopeptidase activity"/>
    <property type="evidence" value="ECO:0007669"/>
    <property type="project" value="UniProtKB-EC"/>
</dbReference>
<feature type="transmembrane region" description="Helical" evidence="3">
    <location>
        <begin position="6"/>
        <end position="23"/>
    </location>
</feature>
<dbReference type="Proteomes" id="UP001596298">
    <property type="component" value="Unassembled WGS sequence"/>
</dbReference>
<feature type="transmembrane region" description="Helical" evidence="3">
    <location>
        <begin position="44"/>
        <end position="61"/>
    </location>
</feature>
<protein>
    <submittedName>
        <fullName evidence="5">Prepilin peptidase</fullName>
        <ecNumber evidence="5">3.4.23.43</ecNumber>
    </submittedName>
</protein>
<keyword evidence="3" id="KW-1133">Transmembrane helix</keyword>
<dbReference type="Pfam" id="PF01478">
    <property type="entry name" value="Peptidase_A24"/>
    <property type="match status" value="1"/>
</dbReference>
<dbReference type="Gene3D" id="1.20.120.1220">
    <property type="match status" value="1"/>
</dbReference>